<gene>
    <name evidence="2" type="ORF">K504DRAFT_210908</name>
</gene>
<feature type="compositionally biased region" description="Basic and acidic residues" evidence="1">
    <location>
        <begin position="14"/>
        <end position="25"/>
    </location>
</feature>
<protein>
    <submittedName>
        <fullName evidence="2">Uncharacterized protein</fullName>
    </submittedName>
</protein>
<proteinExistence type="predicted"/>
<keyword evidence="3" id="KW-1185">Reference proteome</keyword>
<organism evidence="2 3">
    <name type="scientific">Pleomassaria siparia CBS 279.74</name>
    <dbReference type="NCBI Taxonomy" id="1314801"/>
    <lineage>
        <taxon>Eukaryota</taxon>
        <taxon>Fungi</taxon>
        <taxon>Dikarya</taxon>
        <taxon>Ascomycota</taxon>
        <taxon>Pezizomycotina</taxon>
        <taxon>Dothideomycetes</taxon>
        <taxon>Pleosporomycetidae</taxon>
        <taxon>Pleosporales</taxon>
        <taxon>Pleomassariaceae</taxon>
        <taxon>Pleomassaria</taxon>
    </lineage>
</organism>
<dbReference type="Proteomes" id="UP000799428">
    <property type="component" value="Unassembled WGS sequence"/>
</dbReference>
<feature type="compositionally biased region" description="Basic and acidic residues" evidence="1">
    <location>
        <begin position="131"/>
        <end position="141"/>
    </location>
</feature>
<evidence type="ECO:0000256" key="1">
    <source>
        <dbReference type="SAM" id="MobiDB-lite"/>
    </source>
</evidence>
<dbReference type="AlphaFoldDB" id="A0A6G1KIR1"/>
<evidence type="ECO:0000313" key="3">
    <source>
        <dbReference type="Proteomes" id="UP000799428"/>
    </source>
</evidence>
<feature type="region of interest" description="Disordered" evidence="1">
    <location>
        <begin position="1"/>
        <end position="145"/>
    </location>
</feature>
<name>A0A6G1KIR1_9PLEO</name>
<evidence type="ECO:0000313" key="2">
    <source>
        <dbReference type="EMBL" id="KAF2712724.1"/>
    </source>
</evidence>
<dbReference type="EMBL" id="MU005766">
    <property type="protein sequence ID" value="KAF2712724.1"/>
    <property type="molecule type" value="Genomic_DNA"/>
</dbReference>
<reference evidence="2" key="1">
    <citation type="journal article" date="2020" name="Stud. Mycol.">
        <title>101 Dothideomycetes genomes: a test case for predicting lifestyles and emergence of pathogens.</title>
        <authorList>
            <person name="Haridas S."/>
            <person name="Albert R."/>
            <person name="Binder M."/>
            <person name="Bloem J."/>
            <person name="Labutti K."/>
            <person name="Salamov A."/>
            <person name="Andreopoulos B."/>
            <person name="Baker S."/>
            <person name="Barry K."/>
            <person name="Bills G."/>
            <person name="Bluhm B."/>
            <person name="Cannon C."/>
            <person name="Castanera R."/>
            <person name="Culley D."/>
            <person name="Daum C."/>
            <person name="Ezra D."/>
            <person name="Gonzalez J."/>
            <person name="Henrissat B."/>
            <person name="Kuo A."/>
            <person name="Liang C."/>
            <person name="Lipzen A."/>
            <person name="Lutzoni F."/>
            <person name="Magnuson J."/>
            <person name="Mondo S."/>
            <person name="Nolan M."/>
            <person name="Ohm R."/>
            <person name="Pangilinan J."/>
            <person name="Park H.-J."/>
            <person name="Ramirez L."/>
            <person name="Alfaro M."/>
            <person name="Sun H."/>
            <person name="Tritt A."/>
            <person name="Yoshinaga Y."/>
            <person name="Zwiers L.-H."/>
            <person name="Turgeon B."/>
            <person name="Goodwin S."/>
            <person name="Spatafora J."/>
            <person name="Crous P."/>
            <person name="Grigoriev I."/>
        </authorList>
    </citation>
    <scope>NUCLEOTIDE SEQUENCE</scope>
    <source>
        <strain evidence="2">CBS 279.74</strain>
    </source>
</reference>
<feature type="compositionally biased region" description="Basic and acidic residues" evidence="1">
    <location>
        <begin position="48"/>
        <end position="59"/>
    </location>
</feature>
<accession>A0A6G1KIR1</accession>
<sequence>MTGNNRKGFFYLGGDERGTVDEGKHPTPPNEVNVEAMGPPAGFYEQESSIHPRGADQKTGKGKGKVAAPDLNLRKPSPNLATVSSHSEPSKTKTKNKKNKAQTTAESDKEPFSEQMCQVDHITSYYRSHPARPEPSPEKRAGFGKVSTNSILDDVHKYIKEKTISAKIQDLYTKQIQRNLPLKRTPITLQKLGETFDPRVDPILQRLENDDEDVPKAGEVPFV</sequence>